<dbReference type="PANTHER" id="PTHR42973">
    <property type="entry name" value="BINDING OXIDOREDUCTASE, PUTATIVE (AFU_ORTHOLOGUE AFUA_1G17690)-RELATED"/>
    <property type="match status" value="1"/>
</dbReference>
<protein>
    <recommendedName>
        <fullName evidence="6">FAD-binding PCMH-type domain-containing protein</fullName>
    </recommendedName>
</protein>
<accession>A0AAD5UPS0</accession>
<proteinExistence type="inferred from homology"/>
<dbReference type="InterPro" id="IPR016169">
    <property type="entry name" value="FAD-bd_PCMH_sub2"/>
</dbReference>
<evidence type="ECO:0000256" key="3">
    <source>
        <dbReference type="ARBA" id="ARBA00022827"/>
    </source>
</evidence>
<dbReference type="GO" id="GO:0071949">
    <property type="term" value="F:FAD binding"/>
    <property type="evidence" value="ECO:0007669"/>
    <property type="project" value="InterPro"/>
</dbReference>
<organism evidence="7 8">
    <name type="scientific">Meripilus lineatus</name>
    <dbReference type="NCBI Taxonomy" id="2056292"/>
    <lineage>
        <taxon>Eukaryota</taxon>
        <taxon>Fungi</taxon>
        <taxon>Dikarya</taxon>
        <taxon>Basidiomycota</taxon>
        <taxon>Agaricomycotina</taxon>
        <taxon>Agaricomycetes</taxon>
        <taxon>Polyporales</taxon>
        <taxon>Meripilaceae</taxon>
        <taxon>Meripilus</taxon>
    </lineage>
</organism>
<dbReference type="SUPFAM" id="SSF56176">
    <property type="entry name" value="FAD-binding/transporter-associated domain-like"/>
    <property type="match status" value="1"/>
</dbReference>
<dbReference type="InterPro" id="IPR016166">
    <property type="entry name" value="FAD-bd_PCMH"/>
</dbReference>
<dbReference type="Gene3D" id="3.40.462.20">
    <property type="match status" value="1"/>
</dbReference>
<sequence length="499" mass="53636">MRSPGLFSALVIAASVLGGVFGLEDEGVEARGIDATVSCKQIAKAISSESDVYWPGIFLFWLFSHHYSHLVDTLSSDSATCSVEPGNVEDLGKILQIVGRNRTPFAVRGGGHTANPGFSSTPGVHIAMFRFSEVKYDSTTETVDIGAGLVWDDVYAALEPLGINVVGGRVTGVGVAGFTLGGGYSWLSNERGLTIDNVLAFDLVLPDGTFTKVTQETNPDLFWGLKGGFNNYGIVTKFTMKAFPQGPVWGGLITITGDHLDEVNAATAKFAATVTDPKAAIITTYNFLLGAAGVSQLLFYNGPTPPAGIFDDFLAIPHFTKDVSTRPFTSLILSSPANATSGTRGLFHTVSVKDYSENFLNAVVNETRYWGRKLSLASATFISYDIEPFLPTTFSQAAAESAAYPPTRAHLLPTNIYYSWLLSLSDNLMFESIKQSTEHLANVAAAEGQDISDLSLYGNYAVFDTPLEKIYGGNLGRLRSIKNQYDPNDVMGLAGGWKF</sequence>
<dbReference type="InterPro" id="IPR050416">
    <property type="entry name" value="FAD-linked_Oxidoreductase"/>
</dbReference>
<evidence type="ECO:0000256" key="1">
    <source>
        <dbReference type="ARBA" id="ARBA00005466"/>
    </source>
</evidence>
<dbReference type="Gene3D" id="3.30.465.10">
    <property type="match status" value="1"/>
</dbReference>
<evidence type="ECO:0000313" key="7">
    <source>
        <dbReference type="EMBL" id="KAJ3474320.1"/>
    </source>
</evidence>
<dbReference type="EMBL" id="JANAWD010001091">
    <property type="protein sequence ID" value="KAJ3474320.1"/>
    <property type="molecule type" value="Genomic_DNA"/>
</dbReference>
<feature type="domain" description="FAD-binding PCMH-type" evidence="6">
    <location>
        <begin position="75"/>
        <end position="245"/>
    </location>
</feature>
<reference evidence="7" key="1">
    <citation type="submission" date="2022-07" db="EMBL/GenBank/DDBJ databases">
        <title>Genome Sequence of Physisporinus lineatus.</title>
        <authorList>
            <person name="Buettner E."/>
        </authorList>
    </citation>
    <scope>NUCLEOTIDE SEQUENCE</scope>
    <source>
        <strain evidence="7">VT162</strain>
    </source>
</reference>
<dbReference type="Pfam" id="PF08031">
    <property type="entry name" value="BBE"/>
    <property type="match status" value="1"/>
</dbReference>
<comment type="caution">
    <text evidence="7">The sequence shown here is derived from an EMBL/GenBank/DDBJ whole genome shotgun (WGS) entry which is preliminary data.</text>
</comment>
<comment type="similarity">
    <text evidence="1">Belongs to the oxygen-dependent FAD-linked oxidoreductase family.</text>
</comment>
<dbReference type="InterPro" id="IPR012951">
    <property type="entry name" value="BBE"/>
</dbReference>
<feature type="signal peptide" evidence="5">
    <location>
        <begin position="1"/>
        <end position="22"/>
    </location>
</feature>
<keyword evidence="2" id="KW-0285">Flavoprotein</keyword>
<keyword evidence="4" id="KW-0560">Oxidoreductase</keyword>
<name>A0AAD5UPS0_9APHY</name>
<feature type="chain" id="PRO_5041936350" description="FAD-binding PCMH-type domain-containing protein" evidence="5">
    <location>
        <begin position="23"/>
        <end position="499"/>
    </location>
</feature>
<evidence type="ECO:0000256" key="4">
    <source>
        <dbReference type="ARBA" id="ARBA00023002"/>
    </source>
</evidence>
<dbReference type="PROSITE" id="PS51387">
    <property type="entry name" value="FAD_PCMH"/>
    <property type="match status" value="1"/>
</dbReference>
<keyword evidence="3" id="KW-0274">FAD</keyword>
<dbReference type="GO" id="GO:0016491">
    <property type="term" value="F:oxidoreductase activity"/>
    <property type="evidence" value="ECO:0007669"/>
    <property type="project" value="UniProtKB-KW"/>
</dbReference>
<dbReference type="PANTHER" id="PTHR42973:SF13">
    <property type="entry name" value="FAD-BINDING PCMH-TYPE DOMAIN-CONTAINING PROTEIN"/>
    <property type="match status" value="1"/>
</dbReference>
<dbReference type="InterPro" id="IPR006094">
    <property type="entry name" value="Oxid_FAD_bind_N"/>
</dbReference>
<keyword evidence="5" id="KW-0732">Signal</keyword>
<evidence type="ECO:0000259" key="6">
    <source>
        <dbReference type="PROSITE" id="PS51387"/>
    </source>
</evidence>
<evidence type="ECO:0000256" key="2">
    <source>
        <dbReference type="ARBA" id="ARBA00022630"/>
    </source>
</evidence>
<dbReference type="AlphaFoldDB" id="A0AAD5UPS0"/>
<evidence type="ECO:0000256" key="5">
    <source>
        <dbReference type="SAM" id="SignalP"/>
    </source>
</evidence>
<gene>
    <name evidence="7" type="ORF">NLI96_g12523</name>
</gene>
<evidence type="ECO:0000313" key="8">
    <source>
        <dbReference type="Proteomes" id="UP001212997"/>
    </source>
</evidence>
<dbReference type="InterPro" id="IPR036318">
    <property type="entry name" value="FAD-bd_PCMH-like_sf"/>
</dbReference>
<dbReference type="Proteomes" id="UP001212997">
    <property type="component" value="Unassembled WGS sequence"/>
</dbReference>
<keyword evidence="8" id="KW-1185">Reference proteome</keyword>
<dbReference type="Pfam" id="PF01565">
    <property type="entry name" value="FAD_binding_4"/>
    <property type="match status" value="1"/>
</dbReference>